<accession>A0A0H4KFV1</accession>
<dbReference type="OrthoDB" id="2382008at2"/>
<accession>A0A1X7F3Y9</accession>
<dbReference type="eggNOG" id="ENOG50333R2">
    <property type="taxonomic scope" value="Bacteria"/>
</dbReference>
<evidence type="ECO:0000313" key="1">
    <source>
        <dbReference type="EMBL" id="AKO91661.1"/>
    </source>
</evidence>
<evidence type="ECO:0000313" key="2">
    <source>
        <dbReference type="Proteomes" id="UP000036202"/>
    </source>
</evidence>
<dbReference type="KEGG" id="beo:BEH_05810"/>
<sequence>MTNPYLCPSCKTNRTRFNLISQVAQSVKMDPQSGEITNEYDDSNRDAFHLAYKGPERKVQCGTCGLVEEEQTFINHAKLNR</sequence>
<dbReference type="GeneID" id="93702400"/>
<reference evidence="1 2" key="1">
    <citation type="journal article" date="2015" name="PLoS ONE">
        <title>Genome Sequence of Bacillus endophyticus and Analysis of Its Companion Mechanism in the Ketogulonigenium vulgare-Bacillus Strain Consortium.</title>
        <authorList>
            <person name="Jia N."/>
            <person name="Du J."/>
            <person name="Ding M.Z."/>
            <person name="Gao F."/>
            <person name="Yuan Y.J."/>
        </authorList>
    </citation>
    <scope>NUCLEOTIDE SEQUENCE [LARGE SCALE GENOMIC DNA]</scope>
    <source>
        <strain evidence="1 2">Hbe603</strain>
    </source>
</reference>
<dbReference type="Proteomes" id="UP000036202">
    <property type="component" value="Chromosome"/>
</dbReference>
<dbReference type="EMBL" id="CP011974">
    <property type="protein sequence ID" value="AKO91661.1"/>
    <property type="molecule type" value="Genomic_DNA"/>
</dbReference>
<keyword evidence="2" id="KW-1185">Reference proteome</keyword>
<dbReference type="RefSeq" id="WP_019393115.1">
    <property type="nucleotide sequence ID" value="NZ_ALIM01000023.1"/>
</dbReference>
<gene>
    <name evidence="1" type="ORF">BEH_05810</name>
</gene>
<reference evidence="2" key="2">
    <citation type="submission" date="2015-06" db="EMBL/GenBank/DDBJ databases">
        <title>Genome Sequence of Bacillus endophyticus and Analysis of its Companion Mechanism in the Ketogulonigenium vulgare-Bacillus strain Consortium.</title>
        <authorList>
            <person name="Jia N."/>
            <person name="Du J."/>
            <person name="Ding M.-Z."/>
            <person name="Gao F."/>
            <person name="Yuan Y.-J."/>
        </authorList>
    </citation>
    <scope>NUCLEOTIDE SEQUENCE [LARGE SCALE GENOMIC DNA]</scope>
    <source>
        <strain evidence="2">Hbe603</strain>
    </source>
</reference>
<name>A0A0H4KFV1_9BACI</name>
<protein>
    <submittedName>
        <fullName evidence="1">DNA alkylation repair protein</fullName>
    </submittedName>
</protein>
<dbReference type="AlphaFoldDB" id="A0A0H4KFV1"/>
<dbReference type="PATRIC" id="fig|135735.6.peg.1153"/>
<proteinExistence type="predicted"/>
<organism evidence="1 2">
    <name type="scientific">Priestia filamentosa</name>
    <dbReference type="NCBI Taxonomy" id="1402861"/>
    <lineage>
        <taxon>Bacteria</taxon>
        <taxon>Bacillati</taxon>
        <taxon>Bacillota</taxon>
        <taxon>Bacilli</taxon>
        <taxon>Bacillales</taxon>
        <taxon>Bacillaceae</taxon>
        <taxon>Priestia</taxon>
    </lineage>
</organism>